<dbReference type="AlphaFoldDB" id="A0A8X6S1A0"/>
<dbReference type="EMBL" id="BMAU01021244">
    <property type="protein sequence ID" value="GFY04556.1"/>
    <property type="molecule type" value="Genomic_DNA"/>
</dbReference>
<keyword evidence="2" id="KW-1185">Reference proteome</keyword>
<dbReference type="Proteomes" id="UP000887159">
    <property type="component" value="Unassembled WGS sequence"/>
</dbReference>
<evidence type="ECO:0000313" key="1">
    <source>
        <dbReference type="EMBL" id="GFY04556.1"/>
    </source>
</evidence>
<comment type="caution">
    <text evidence="1">The sequence shown here is derived from an EMBL/GenBank/DDBJ whole genome shotgun (WGS) entry which is preliminary data.</text>
</comment>
<sequence length="187" mass="21203">MLPFDGQPPQNKAIAILLVEQLNKSSWRWETGRYSTAENIPKIFNGLRSGEYAGHAIRATPSLFSKHDIAQSDTVQLPCSGHHFNRAPYDWTDRGIQTRGTRAYSPFICNLRRTVAADIALPMDAVTIDVTRVEEALRFRLSKIAIHRSSSPGIVPLGDRLRTVWFGIVSINVKLQNDERRRKEQHL</sequence>
<accession>A0A8X6S1A0</accession>
<evidence type="ECO:0000313" key="2">
    <source>
        <dbReference type="Proteomes" id="UP000887159"/>
    </source>
</evidence>
<name>A0A8X6S1A0_TRICX</name>
<gene>
    <name evidence="1" type="primary">NCL1_38168</name>
    <name evidence="1" type="ORF">TNCV_4416411</name>
</gene>
<proteinExistence type="predicted"/>
<protein>
    <submittedName>
        <fullName evidence="1">Uncharacterized protein</fullName>
    </submittedName>
</protein>
<reference evidence="1" key="1">
    <citation type="submission" date="2020-08" db="EMBL/GenBank/DDBJ databases">
        <title>Multicomponent nature underlies the extraordinary mechanical properties of spider dragline silk.</title>
        <authorList>
            <person name="Kono N."/>
            <person name="Nakamura H."/>
            <person name="Mori M."/>
            <person name="Yoshida Y."/>
            <person name="Ohtoshi R."/>
            <person name="Malay A.D."/>
            <person name="Moran D.A.P."/>
            <person name="Tomita M."/>
            <person name="Numata K."/>
            <person name="Arakawa K."/>
        </authorList>
    </citation>
    <scope>NUCLEOTIDE SEQUENCE</scope>
</reference>
<organism evidence="1 2">
    <name type="scientific">Trichonephila clavipes</name>
    <name type="common">Golden silk orbweaver</name>
    <name type="synonym">Nephila clavipes</name>
    <dbReference type="NCBI Taxonomy" id="2585209"/>
    <lineage>
        <taxon>Eukaryota</taxon>
        <taxon>Metazoa</taxon>
        <taxon>Ecdysozoa</taxon>
        <taxon>Arthropoda</taxon>
        <taxon>Chelicerata</taxon>
        <taxon>Arachnida</taxon>
        <taxon>Araneae</taxon>
        <taxon>Araneomorphae</taxon>
        <taxon>Entelegynae</taxon>
        <taxon>Araneoidea</taxon>
        <taxon>Nephilidae</taxon>
        <taxon>Trichonephila</taxon>
    </lineage>
</organism>